<gene>
    <name evidence="6" type="ORF">CCH79_00019036</name>
</gene>
<dbReference type="SUPFAM" id="SSF51556">
    <property type="entry name" value="Metallo-dependent hydrolases"/>
    <property type="match status" value="1"/>
</dbReference>
<name>A0A315VZB4_GAMAF</name>
<dbReference type="GO" id="GO:0016788">
    <property type="term" value="F:hydrolase activity, acting on ester bonds"/>
    <property type="evidence" value="ECO:0007669"/>
    <property type="project" value="InterPro"/>
</dbReference>
<dbReference type="PANTHER" id="PTHR46317:SF3">
    <property type="entry name" value="DEOXYRIBONUCLEASE TATDN3-RELATED"/>
    <property type="match status" value="1"/>
</dbReference>
<dbReference type="Pfam" id="PF01026">
    <property type="entry name" value="TatD_DNase"/>
    <property type="match status" value="1"/>
</dbReference>
<comment type="similarity">
    <text evidence="1">Belongs to the metallo-dependent hydrolases superfamily. TatD-type hydrolase family.</text>
</comment>
<dbReference type="GO" id="GO:0046872">
    <property type="term" value="F:metal ion binding"/>
    <property type="evidence" value="ECO:0007669"/>
    <property type="project" value="UniProtKB-KW"/>
</dbReference>
<evidence type="ECO:0000313" key="6">
    <source>
        <dbReference type="EMBL" id="PWA28312.1"/>
    </source>
</evidence>
<feature type="region of interest" description="Disordered" evidence="5">
    <location>
        <begin position="1"/>
        <end position="35"/>
    </location>
</feature>
<dbReference type="InterPro" id="IPR001130">
    <property type="entry name" value="TatD-like"/>
</dbReference>
<proteinExistence type="inferred from homology"/>
<dbReference type="AlphaFoldDB" id="A0A315VZB4"/>
<evidence type="ECO:0000256" key="1">
    <source>
        <dbReference type="ARBA" id="ARBA00009275"/>
    </source>
</evidence>
<dbReference type="PANTHER" id="PTHR46317">
    <property type="entry name" value="HYDROLASE OF PHP SUPERFAMILY-RELATED PROTEIN"/>
    <property type="match status" value="1"/>
</dbReference>
<keyword evidence="3" id="KW-0378">Hydrolase</keyword>
<accession>A0A315VZB4</accession>
<keyword evidence="7" id="KW-1185">Reference proteome</keyword>
<feature type="compositionally biased region" description="Low complexity" evidence="5">
    <location>
        <begin position="1"/>
        <end position="14"/>
    </location>
</feature>
<dbReference type="Gene3D" id="3.20.20.140">
    <property type="entry name" value="Metal-dependent hydrolases"/>
    <property type="match status" value="1"/>
</dbReference>
<evidence type="ECO:0000256" key="5">
    <source>
        <dbReference type="SAM" id="MobiDB-lite"/>
    </source>
</evidence>
<comment type="caution">
    <text evidence="6">The sequence shown here is derived from an EMBL/GenBank/DDBJ whole genome shotgun (WGS) entry which is preliminary data.</text>
</comment>
<comment type="function">
    <text evidence="4">Exhibits 3'-exonuclease activities and apurinic/apyrimidinic (AP) endonuclease (in vitro). Show preferential AP endonuclease activity on double-stranded DNA substrates and 3'- exonuclease activity on single-stranded DNA.</text>
</comment>
<protein>
    <submittedName>
        <fullName evidence="6">Uncharacterized protein</fullName>
    </submittedName>
</protein>
<evidence type="ECO:0000313" key="7">
    <source>
        <dbReference type="Proteomes" id="UP000250572"/>
    </source>
</evidence>
<dbReference type="InterPro" id="IPR032466">
    <property type="entry name" value="Metal_Hydrolase"/>
</dbReference>
<evidence type="ECO:0000256" key="2">
    <source>
        <dbReference type="ARBA" id="ARBA00022723"/>
    </source>
</evidence>
<evidence type="ECO:0000256" key="4">
    <source>
        <dbReference type="ARBA" id="ARBA00093287"/>
    </source>
</evidence>
<keyword evidence="2" id="KW-0479">Metal-binding</keyword>
<evidence type="ECO:0000256" key="3">
    <source>
        <dbReference type="ARBA" id="ARBA00022801"/>
    </source>
</evidence>
<dbReference type="Proteomes" id="UP000250572">
    <property type="component" value="Unassembled WGS sequence"/>
</dbReference>
<reference evidence="6 7" key="1">
    <citation type="journal article" date="2018" name="G3 (Bethesda)">
        <title>A High-Quality Reference Genome for the Invasive Mosquitofish Gambusia affinis Using a Chicago Library.</title>
        <authorList>
            <person name="Hoffberg S.L."/>
            <person name="Troendle N.J."/>
            <person name="Glenn T.C."/>
            <person name="Mahmud O."/>
            <person name="Louha S."/>
            <person name="Chalopin D."/>
            <person name="Bennetzen J.L."/>
            <person name="Mauricio R."/>
        </authorList>
    </citation>
    <scope>NUCLEOTIDE SEQUENCE [LARGE SCALE GENOMIC DNA]</scope>
    <source>
        <strain evidence="6">NE01/NJP1002.9</strain>
        <tissue evidence="6">Muscle</tissue>
    </source>
</reference>
<organism evidence="6 7">
    <name type="scientific">Gambusia affinis</name>
    <name type="common">Western mosquitofish</name>
    <name type="synonym">Heterandria affinis</name>
    <dbReference type="NCBI Taxonomy" id="33528"/>
    <lineage>
        <taxon>Eukaryota</taxon>
        <taxon>Metazoa</taxon>
        <taxon>Chordata</taxon>
        <taxon>Craniata</taxon>
        <taxon>Vertebrata</taxon>
        <taxon>Euteleostomi</taxon>
        <taxon>Actinopterygii</taxon>
        <taxon>Neopterygii</taxon>
        <taxon>Teleostei</taxon>
        <taxon>Neoteleostei</taxon>
        <taxon>Acanthomorphata</taxon>
        <taxon>Ovalentaria</taxon>
        <taxon>Atherinomorphae</taxon>
        <taxon>Cyprinodontiformes</taxon>
        <taxon>Poeciliidae</taxon>
        <taxon>Poeciliinae</taxon>
        <taxon>Gambusia</taxon>
    </lineage>
</organism>
<sequence>MLSSRRLSRSNASSSEEDIRVKRRGTRTGPAGPTGSTFQVWSLVPRLSVHQHVEPHSSFKTKLYNNFPAELKTPGLTASSSCTKTLRLSSEMSGCPSKALRKSSQHRFISSVVFLLDVSRTLKSCSGSSCRDVWIGKDSIFAARSVCFQVGFRCQPDVVPGSVCVLLVVMGPDVEKTSDLSRLFSFLQGLPDVIHRTRQAGVKTLVAVTEGMEEFSRVLHLQERYLDLVAPCLGLHPLQAAGGQRSVQPPDLEEALPLFYNLRERLVAVGEIGLDFTPWCAPTQQDRDDQMKVFIGQLDVAMEMDLPV</sequence>
<dbReference type="EMBL" id="NHOQ01000862">
    <property type="protein sequence ID" value="PWA28312.1"/>
    <property type="molecule type" value="Genomic_DNA"/>
</dbReference>